<feature type="domain" description="Alcohol dehydrogenase iron-type/glycerol dehydrogenase GldA" evidence="6">
    <location>
        <begin position="13"/>
        <end position="134"/>
    </location>
</feature>
<organism evidence="7 8">
    <name type="scientific">Pseudolactococcus insecticola</name>
    <dbReference type="NCBI Taxonomy" id="2709158"/>
    <lineage>
        <taxon>Bacteria</taxon>
        <taxon>Bacillati</taxon>
        <taxon>Bacillota</taxon>
        <taxon>Bacilli</taxon>
        <taxon>Lactobacillales</taxon>
        <taxon>Streptococcaceae</taxon>
        <taxon>Pseudolactococcus</taxon>
    </lineage>
</organism>
<keyword evidence="5" id="KW-0520">NAD</keyword>
<feature type="binding site" evidence="4">
    <location>
        <position position="167"/>
    </location>
    <ligand>
        <name>glycerol</name>
        <dbReference type="ChEBI" id="CHEBI:17754"/>
    </ligand>
</feature>
<feature type="binding site" evidence="4">
    <location>
        <position position="270"/>
    </location>
    <ligand>
        <name>glycerol</name>
        <dbReference type="ChEBI" id="CHEBI:17754"/>
    </ligand>
</feature>
<dbReference type="CDD" id="cd08172">
    <property type="entry name" value="GlyDH-like"/>
    <property type="match status" value="1"/>
</dbReference>
<accession>A0A6A0B3U6</accession>
<dbReference type="GO" id="GO:0016614">
    <property type="term" value="F:oxidoreductase activity, acting on CH-OH group of donors"/>
    <property type="evidence" value="ECO:0007669"/>
    <property type="project" value="InterPro"/>
</dbReference>
<reference evidence="7 8" key="1">
    <citation type="submission" date="2020-02" db="EMBL/GenBank/DDBJ databases">
        <title>Draft genome sequence of Lactococcus sp. Hs20B0-1.</title>
        <authorList>
            <person name="Noda S."/>
            <person name="Yuki M."/>
            <person name="Ohkuma M."/>
        </authorList>
    </citation>
    <scope>NUCLEOTIDE SEQUENCE [LARGE SCALE GENOMIC DNA]</scope>
    <source>
        <strain evidence="7 8">Hs20B0-1</strain>
    </source>
</reference>
<evidence type="ECO:0000259" key="6">
    <source>
        <dbReference type="Pfam" id="PF00465"/>
    </source>
</evidence>
<evidence type="ECO:0000256" key="3">
    <source>
        <dbReference type="ARBA" id="ARBA00023002"/>
    </source>
</evidence>
<feature type="binding site" evidence="5">
    <location>
        <position position="121"/>
    </location>
    <ligand>
        <name>NAD(+)</name>
        <dbReference type="ChEBI" id="CHEBI:57540"/>
    </ligand>
</feature>
<dbReference type="EMBL" id="BLLH01000001">
    <property type="protein sequence ID" value="GFH39716.1"/>
    <property type="molecule type" value="Genomic_DNA"/>
</dbReference>
<dbReference type="InterPro" id="IPR018211">
    <property type="entry name" value="ADH_Fe_CS"/>
</dbReference>
<keyword evidence="2 4" id="KW-0479">Metal-binding</keyword>
<dbReference type="PANTHER" id="PTHR43616">
    <property type="entry name" value="GLYCEROL DEHYDROGENASE"/>
    <property type="match status" value="1"/>
</dbReference>
<dbReference type="Gene3D" id="1.20.1090.10">
    <property type="entry name" value="Dehydroquinate synthase-like - alpha domain"/>
    <property type="match status" value="1"/>
</dbReference>
<evidence type="ECO:0000256" key="5">
    <source>
        <dbReference type="PIRSR" id="PIRSR000112-3"/>
    </source>
</evidence>
<dbReference type="Proteomes" id="UP000475928">
    <property type="component" value="Unassembled WGS sequence"/>
</dbReference>
<keyword evidence="8" id="KW-1185">Reference proteome</keyword>
<feature type="binding site" evidence="5">
    <location>
        <begin position="90"/>
        <end position="94"/>
    </location>
    <ligand>
        <name>NAD(+)</name>
        <dbReference type="ChEBI" id="CHEBI:57540"/>
    </ligand>
</feature>
<evidence type="ECO:0000313" key="8">
    <source>
        <dbReference type="Proteomes" id="UP000475928"/>
    </source>
</evidence>
<dbReference type="SUPFAM" id="SSF56796">
    <property type="entry name" value="Dehydroquinate synthase-like"/>
    <property type="match status" value="1"/>
</dbReference>
<dbReference type="AlphaFoldDB" id="A0A6A0B3U6"/>
<dbReference type="PIRSF" id="PIRSF000112">
    <property type="entry name" value="Glycerol_dehydrogenase"/>
    <property type="match status" value="1"/>
</dbReference>
<comment type="caution">
    <text evidence="7">The sequence shown here is derived from an EMBL/GenBank/DDBJ whole genome shotgun (WGS) entry which is preliminary data.</text>
</comment>
<evidence type="ECO:0000256" key="2">
    <source>
        <dbReference type="ARBA" id="ARBA00022723"/>
    </source>
</evidence>
<feature type="binding site" evidence="5">
    <location>
        <position position="127"/>
    </location>
    <ligand>
        <name>NAD(+)</name>
        <dbReference type="ChEBI" id="CHEBI:57540"/>
    </ligand>
</feature>
<gene>
    <name evidence="7" type="primary">ypjH</name>
    <name evidence="7" type="ORF">Hs20B_01140</name>
</gene>
<keyword evidence="3" id="KW-0560">Oxidoreductase</keyword>
<name>A0A6A0B3U6_9LACT</name>
<dbReference type="Pfam" id="PF00465">
    <property type="entry name" value="Fe-ADH"/>
    <property type="match status" value="1"/>
</dbReference>
<evidence type="ECO:0000313" key="7">
    <source>
        <dbReference type="EMBL" id="GFH39716.1"/>
    </source>
</evidence>
<comment type="similarity">
    <text evidence="1">Belongs to the iron-containing alcohol dehydrogenase family.</text>
</comment>
<evidence type="ECO:0000256" key="1">
    <source>
        <dbReference type="ARBA" id="ARBA00007358"/>
    </source>
</evidence>
<protein>
    <submittedName>
        <fullName evidence="7">Oxidoreductase</fullName>
    </submittedName>
</protein>
<dbReference type="PANTHER" id="PTHR43616:SF3">
    <property type="entry name" value="HYDROXYCARBOXYLATE DEHYDROGENASE A"/>
    <property type="match status" value="1"/>
</dbReference>
<feature type="binding site" evidence="4">
    <location>
        <position position="253"/>
    </location>
    <ligand>
        <name>glycerol</name>
        <dbReference type="ChEBI" id="CHEBI:17754"/>
    </ligand>
</feature>
<dbReference type="InterPro" id="IPR016205">
    <property type="entry name" value="Glycerol_DH"/>
</dbReference>
<dbReference type="PROSITE" id="PS00913">
    <property type="entry name" value="ADH_IRON_1"/>
    <property type="match status" value="1"/>
</dbReference>
<evidence type="ECO:0000256" key="4">
    <source>
        <dbReference type="PIRSR" id="PIRSR000112-1"/>
    </source>
</evidence>
<dbReference type="GO" id="GO:0046872">
    <property type="term" value="F:metal ion binding"/>
    <property type="evidence" value="ECO:0007669"/>
    <property type="project" value="UniProtKB-KW"/>
</dbReference>
<dbReference type="InterPro" id="IPR001670">
    <property type="entry name" value="ADH_Fe/GldA"/>
</dbReference>
<dbReference type="Gene3D" id="3.40.50.1970">
    <property type="match status" value="1"/>
</dbReference>
<sequence length="360" mass="39101">MVDLTAEVRPGANRYMAGAGVLLDLTDYLAEFETVAVITGEKSYDVFQSYMPEKLPYQVFRYDGSASDEDAARLATAIGHADAVVGIGGGRVMDTAKLTAEVLHSDLVLVPTIISNCAPYTPVTAVYNPDHSFKRIGGQIRASFLTIVDYQFLLQTPHDYFIAGIGDTVAKWYEIEGLTRHLSDDEKTAFIRLGIASAREILAILLASSDQAIADLTSQKLSAAFGNITDAIIGLSGTVGGFAGLYGRTAGAHAVHNGMTLLPETHPILHGAKVAYGVLVQLAYTNDFDEIRKLLPFYQKINLPIRLSQLAITNTDRGHLREMATFSASDFESFKLLDESITADKVMDAIEKLAKFVENQ</sequence>
<comment type="cofactor">
    <cofactor evidence="4">
        <name>Zn(2+)</name>
        <dbReference type="ChEBI" id="CHEBI:29105"/>
    </cofactor>
    <text evidence="4">Binds 1 zinc ion per subunit.</text>
</comment>
<keyword evidence="4" id="KW-0862">Zinc</keyword>
<feature type="binding site" evidence="5">
    <location>
        <begin position="112"/>
        <end position="115"/>
    </location>
    <ligand>
        <name>NAD(+)</name>
        <dbReference type="ChEBI" id="CHEBI:57540"/>
    </ligand>
</feature>
<proteinExistence type="inferred from homology"/>